<evidence type="ECO:0000256" key="13">
    <source>
        <dbReference type="ARBA" id="ARBA00023268"/>
    </source>
</evidence>
<evidence type="ECO:0000256" key="17">
    <source>
        <dbReference type="SAM" id="Phobius"/>
    </source>
</evidence>
<protein>
    <submittedName>
        <fullName evidence="19">Penicillin-binding protein</fullName>
    </submittedName>
</protein>
<comment type="subcellular location">
    <subcellularLocation>
        <location evidence="1">Cell membrane</location>
    </subcellularLocation>
</comment>
<dbReference type="GO" id="GO:0005886">
    <property type="term" value="C:plasma membrane"/>
    <property type="evidence" value="ECO:0007669"/>
    <property type="project" value="UniProtKB-SubCell"/>
</dbReference>
<keyword evidence="17" id="KW-1133">Transmembrane helix</keyword>
<dbReference type="SUPFAM" id="SSF53955">
    <property type="entry name" value="Lysozyme-like"/>
    <property type="match status" value="1"/>
</dbReference>
<sequence>MIRLIKKLIKLGLIIALLVGSIIGLLGYLKYKEAVTEISLNEKVASIRAGENFVPLEEITPDFTDAVVAIEDHRFYKHGAFDFISLTRATFVDLTAKEVAQGGSTLTQQAAKNLYFSNDRTFIRKVAELFVAFDLERLYNKDDILELYVNIIYYGAGNYGIKEASENYFGKTPAELSYDEATLLAGLPQAPSAYALNSNNDRAKQRQSEVIKALTEYRK</sequence>
<evidence type="ECO:0000256" key="4">
    <source>
        <dbReference type="ARBA" id="ARBA00022475"/>
    </source>
</evidence>
<evidence type="ECO:0000256" key="10">
    <source>
        <dbReference type="ARBA" id="ARBA00022960"/>
    </source>
</evidence>
<evidence type="ECO:0000313" key="20">
    <source>
        <dbReference type="Proteomes" id="UP000266016"/>
    </source>
</evidence>
<dbReference type="PANTHER" id="PTHR32282">
    <property type="entry name" value="BINDING PROTEIN TRANSPEPTIDASE, PUTATIVE-RELATED"/>
    <property type="match status" value="1"/>
</dbReference>
<evidence type="ECO:0000256" key="14">
    <source>
        <dbReference type="ARBA" id="ARBA00023316"/>
    </source>
</evidence>
<evidence type="ECO:0000256" key="8">
    <source>
        <dbReference type="ARBA" id="ARBA00022679"/>
    </source>
</evidence>
<dbReference type="GO" id="GO:0009002">
    <property type="term" value="F:serine-type D-Ala-D-Ala carboxypeptidase activity"/>
    <property type="evidence" value="ECO:0007669"/>
    <property type="project" value="UniProtKB-EC"/>
</dbReference>
<keyword evidence="8" id="KW-0808">Transferase</keyword>
<evidence type="ECO:0000259" key="18">
    <source>
        <dbReference type="Pfam" id="PF00912"/>
    </source>
</evidence>
<dbReference type="GO" id="GO:0071555">
    <property type="term" value="P:cell wall organization"/>
    <property type="evidence" value="ECO:0007669"/>
    <property type="project" value="UniProtKB-KW"/>
</dbReference>
<gene>
    <name evidence="19" type="ORF">D1953_09775</name>
</gene>
<dbReference type="GO" id="GO:0008955">
    <property type="term" value="F:peptidoglycan glycosyltransferase activity"/>
    <property type="evidence" value="ECO:0007669"/>
    <property type="project" value="UniProtKB-EC"/>
</dbReference>
<organism evidence="19 20">
    <name type="scientific">Peribacillus asahii</name>
    <dbReference type="NCBI Taxonomy" id="228899"/>
    <lineage>
        <taxon>Bacteria</taxon>
        <taxon>Bacillati</taxon>
        <taxon>Bacillota</taxon>
        <taxon>Bacilli</taxon>
        <taxon>Bacillales</taxon>
        <taxon>Bacillaceae</taxon>
        <taxon>Peribacillus</taxon>
    </lineage>
</organism>
<comment type="catalytic activity">
    <reaction evidence="16">
        <text>[GlcNAc-(1-&gt;4)-Mur2Ac(oyl-L-Ala-gamma-D-Glu-L-Lys-D-Ala-D-Ala)](n)-di-trans,octa-cis-undecaprenyl diphosphate + beta-D-GlcNAc-(1-&gt;4)-Mur2Ac(oyl-L-Ala-gamma-D-Glu-L-Lys-D-Ala-D-Ala)-di-trans,octa-cis-undecaprenyl diphosphate = [GlcNAc-(1-&gt;4)-Mur2Ac(oyl-L-Ala-gamma-D-Glu-L-Lys-D-Ala-D-Ala)](n+1)-di-trans,octa-cis-undecaprenyl diphosphate + di-trans,octa-cis-undecaprenyl diphosphate + H(+)</text>
        <dbReference type="Rhea" id="RHEA:23708"/>
        <dbReference type="Rhea" id="RHEA-COMP:9602"/>
        <dbReference type="Rhea" id="RHEA-COMP:9603"/>
        <dbReference type="ChEBI" id="CHEBI:15378"/>
        <dbReference type="ChEBI" id="CHEBI:58405"/>
        <dbReference type="ChEBI" id="CHEBI:60033"/>
        <dbReference type="ChEBI" id="CHEBI:78435"/>
        <dbReference type="EC" id="2.4.99.28"/>
    </reaction>
</comment>
<dbReference type="GO" id="GO:0006508">
    <property type="term" value="P:proteolysis"/>
    <property type="evidence" value="ECO:0007669"/>
    <property type="project" value="UniProtKB-KW"/>
</dbReference>
<dbReference type="RefSeq" id="WP_119116998.1">
    <property type="nucleotide sequence ID" value="NZ_QWVS01000016.1"/>
</dbReference>
<evidence type="ECO:0000256" key="1">
    <source>
        <dbReference type="ARBA" id="ARBA00004236"/>
    </source>
</evidence>
<comment type="similarity">
    <text evidence="2">In the C-terminal section; belongs to the transpeptidase family.</text>
</comment>
<evidence type="ECO:0000256" key="3">
    <source>
        <dbReference type="ARBA" id="ARBA00007739"/>
    </source>
</evidence>
<keyword evidence="13" id="KW-0511">Multifunctional enzyme</keyword>
<keyword evidence="6" id="KW-0645">Protease</keyword>
<evidence type="ECO:0000256" key="16">
    <source>
        <dbReference type="ARBA" id="ARBA00049902"/>
    </source>
</evidence>
<keyword evidence="5" id="KW-0121">Carboxypeptidase</keyword>
<evidence type="ECO:0000313" key="19">
    <source>
        <dbReference type="EMBL" id="RID86060.1"/>
    </source>
</evidence>
<keyword evidence="20" id="KW-1185">Reference proteome</keyword>
<dbReference type="Proteomes" id="UP000266016">
    <property type="component" value="Unassembled WGS sequence"/>
</dbReference>
<feature type="domain" description="Glycosyl transferase family 51" evidence="18">
    <location>
        <begin position="50"/>
        <end position="214"/>
    </location>
</feature>
<comment type="caution">
    <text evidence="19">The sequence shown here is derived from an EMBL/GenBank/DDBJ whole genome shotgun (WGS) entry which is preliminary data.</text>
</comment>
<dbReference type="InterPro" id="IPR036950">
    <property type="entry name" value="PBP_transglycosylase"/>
</dbReference>
<dbReference type="InterPro" id="IPR050396">
    <property type="entry name" value="Glycosyltr_51/Transpeptidase"/>
</dbReference>
<dbReference type="Pfam" id="PF00912">
    <property type="entry name" value="Transgly"/>
    <property type="match status" value="1"/>
</dbReference>
<keyword evidence="14" id="KW-0961">Cell wall biogenesis/degradation</keyword>
<keyword evidence="12 17" id="KW-0472">Membrane</keyword>
<name>A0A398BEB5_9BACI</name>
<keyword evidence="4" id="KW-1003">Cell membrane</keyword>
<dbReference type="EMBL" id="QWVS01000016">
    <property type="protein sequence ID" value="RID86060.1"/>
    <property type="molecule type" value="Genomic_DNA"/>
</dbReference>
<dbReference type="GO" id="GO:0030288">
    <property type="term" value="C:outer membrane-bounded periplasmic space"/>
    <property type="evidence" value="ECO:0007669"/>
    <property type="project" value="TreeGrafter"/>
</dbReference>
<evidence type="ECO:0000256" key="12">
    <source>
        <dbReference type="ARBA" id="ARBA00023136"/>
    </source>
</evidence>
<evidence type="ECO:0000256" key="15">
    <source>
        <dbReference type="ARBA" id="ARBA00034000"/>
    </source>
</evidence>
<proteinExistence type="inferred from homology"/>
<evidence type="ECO:0000256" key="2">
    <source>
        <dbReference type="ARBA" id="ARBA00007090"/>
    </source>
</evidence>
<comment type="similarity">
    <text evidence="3">In the N-terminal section; belongs to the glycosyltransferase 51 family.</text>
</comment>
<keyword evidence="9" id="KW-0378">Hydrolase</keyword>
<reference evidence="19 20" key="1">
    <citation type="submission" date="2018-08" db="EMBL/GenBank/DDBJ databases">
        <title>Bacillus jemisoniae sp. nov., Bacillus chryseoplanitiae sp. nov., Bacillus resnikiae sp. nov., and Bacillus frankliniae sp. nov., isolated from Viking spacecraft and associated surfaces.</title>
        <authorList>
            <person name="Seuylemezian A."/>
            <person name="Vaishampayan P."/>
        </authorList>
    </citation>
    <scope>NUCLEOTIDE SEQUENCE [LARGE SCALE GENOMIC DNA]</scope>
    <source>
        <strain evidence="19 20">MA001</strain>
    </source>
</reference>
<dbReference type="Gene3D" id="1.10.3810.10">
    <property type="entry name" value="Biosynthetic peptidoglycan transglycosylase-like"/>
    <property type="match status" value="1"/>
</dbReference>
<dbReference type="InterPro" id="IPR001264">
    <property type="entry name" value="Glyco_trans_51"/>
</dbReference>
<evidence type="ECO:0000256" key="6">
    <source>
        <dbReference type="ARBA" id="ARBA00022670"/>
    </source>
</evidence>
<dbReference type="AlphaFoldDB" id="A0A398BEB5"/>
<feature type="transmembrane region" description="Helical" evidence="17">
    <location>
        <begin position="12"/>
        <end position="31"/>
    </location>
</feature>
<evidence type="ECO:0000256" key="11">
    <source>
        <dbReference type="ARBA" id="ARBA00022984"/>
    </source>
</evidence>
<keyword evidence="17" id="KW-0812">Transmembrane</keyword>
<dbReference type="GO" id="GO:0009252">
    <property type="term" value="P:peptidoglycan biosynthetic process"/>
    <property type="evidence" value="ECO:0007669"/>
    <property type="project" value="UniProtKB-KW"/>
</dbReference>
<evidence type="ECO:0000256" key="9">
    <source>
        <dbReference type="ARBA" id="ARBA00022801"/>
    </source>
</evidence>
<dbReference type="GO" id="GO:0008360">
    <property type="term" value="P:regulation of cell shape"/>
    <property type="evidence" value="ECO:0007669"/>
    <property type="project" value="UniProtKB-KW"/>
</dbReference>
<dbReference type="InterPro" id="IPR023346">
    <property type="entry name" value="Lysozyme-like_dom_sf"/>
</dbReference>
<evidence type="ECO:0000256" key="7">
    <source>
        <dbReference type="ARBA" id="ARBA00022676"/>
    </source>
</evidence>
<keyword evidence="10" id="KW-0133">Cell shape</keyword>
<dbReference type="PANTHER" id="PTHR32282:SF11">
    <property type="entry name" value="PENICILLIN-BINDING PROTEIN 1B"/>
    <property type="match status" value="1"/>
</dbReference>
<evidence type="ECO:0000256" key="5">
    <source>
        <dbReference type="ARBA" id="ARBA00022645"/>
    </source>
</evidence>
<comment type="catalytic activity">
    <reaction evidence="15">
        <text>Preferential cleavage: (Ac)2-L-Lys-D-Ala-|-D-Ala. Also transpeptidation of peptidyl-alanyl moieties that are N-acyl substituents of D-alanine.</text>
        <dbReference type="EC" id="3.4.16.4"/>
    </reaction>
</comment>
<keyword evidence="7" id="KW-0328">Glycosyltransferase</keyword>
<accession>A0A398BEB5</accession>
<dbReference type="FunFam" id="1.10.3810.10:FF:000001">
    <property type="entry name" value="Penicillin-binding protein 1A"/>
    <property type="match status" value="1"/>
</dbReference>
<keyword evidence="11" id="KW-0573">Peptidoglycan synthesis</keyword>